<dbReference type="Proteomes" id="UP000829720">
    <property type="component" value="Unassembled WGS sequence"/>
</dbReference>
<sequence length="66" mass="7189">MHPYALGKTVCSSCERGKHSMQAVDLHYASLHLTNKPHPPQKKETTPPPGDIVYAAVSLKPPANKN</sequence>
<protein>
    <submittedName>
        <fullName evidence="2">Uncharacterized protein</fullName>
    </submittedName>
</protein>
<feature type="region of interest" description="Disordered" evidence="1">
    <location>
        <begin position="33"/>
        <end position="52"/>
    </location>
</feature>
<evidence type="ECO:0000313" key="2">
    <source>
        <dbReference type="EMBL" id="KAI1902342.1"/>
    </source>
</evidence>
<reference evidence="2" key="1">
    <citation type="submission" date="2021-01" db="EMBL/GenBank/DDBJ databases">
        <authorList>
            <person name="Zahm M."/>
            <person name="Roques C."/>
            <person name="Cabau C."/>
            <person name="Klopp C."/>
            <person name="Donnadieu C."/>
            <person name="Jouanno E."/>
            <person name="Lampietro C."/>
            <person name="Louis A."/>
            <person name="Herpin A."/>
            <person name="Echchiki A."/>
            <person name="Berthelot C."/>
            <person name="Parey E."/>
            <person name="Roest-Crollius H."/>
            <person name="Braasch I."/>
            <person name="Postlethwait J."/>
            <person name="Bobe J."/>
            <person name="Montfort J."/>
            <person name="Bouchez O."/>
            <person name="Begum T."/>
            <person name="Mejri S."/>
            <person name="Adams A."/>
            <person name="Chen W.-J."/>
            <person name="Guiguen Y."/>
        </authorList>
    </citation>
    <scope>NUCLEOTIDE SEQUENCE</scope>
    <source>
        <tissue evidence="2">Blood</tissue>
    </source>
</reference>
<accession>A0A8T3DZG3</accession>
<organism evidence="2 3">
    <name type="scientific">Albula goreensis</name>
    <dbReference type="NCBI Taxonomy" id="1534307"/>
    <lineage>
        <taxon>Eukaryota</taxon>
        <taxon>Metazoa</taxon>
        <taxon>Chordata</taxon>
        <taxon>Craniata</taxon>
        <taxon>Vertebrata</taxon>
        <taxon>Euteleostomi</taxon>
        <taxon>Actinopterygii</taxon>
        <taxon>Neopterygii</taxon>
        <taxon>Teleostei</taxon>
        <taxon>Albuliformes</taxon>
        <taxon>Albulidae</taxon>
        <taxon>Albula</taxon>
    </lineage>
</organism>
<dbReference type="AlphaFoldDB" id="A0A8T3DZG3"/>
<proteinExistence type="predicted"/>
<comment type="caution">
    <text evidence="2">The sequence shown here is derived from an EMBL/GenBank/DDBJ whole genome shotgun (WGS) entry which is preliminary data.</text>
</comment>
<dbReference type="EMBL" id="JAERUA010000003">
    <property type="protein sequence ID" value="KAI1902342.1"/>
    <property type="molecule type" value="Genomic_DNA"/>
</dbReference>
<dbReference type="OrthoDB" id="8940493at2759"/>
<gene>
    <name evidence="2" type="ORF">AGOR_G00043780</name>
</gene>
<evidence type="ECO:0000256" key="1">
    <source>
        <dbReference type="SAM" id="MobiDB-lite"/>
    </source>
</evidence>
<evidence type="ECO:0000313" key="3">
    <source>
        <dbReference type="Proteomes" id="UP000829720"/>
    </source>
</evidence>
<name>A0A8T3DZG3_9TELE</name>
<keyword evidence="3" id="KW-1185">Reference proteome</keyword>